<sequence>MDTPQPNNQTVGWMPEAYHDRGTASLLYSNLITLFLCSWSAVHLNVPADEDSCIMIKLRKIKWMMVAILAPEFVATAAFRDWRYARNWMEEFDTWKDIRRYWEKIHDRWTMTHAFFLEMGGLAIELPSGVRVRMLKSPDGDHGFRELMDRGMELPFISEEDVQDKSKASWLIKAIAFGQIAWFATEIGARYGQGLLIAPLELFTLAIVVCTLISYVFMVEQTARCREASDHYTPRDASKGFPTKTQKAPNKTSLLPGR</sequence>
<dbReference type="AlphaFoldDB" id="A0A6A6HVY5"/>
<keyword evidence="4" id="KW-1185">Reference proteome</keyword>
<dbReference type="OrthoDB" id="9451547at2759"/>
<proteinExistence type="predicted"/>
<evidence type="ECO:0000256" key="1">
    <source>
        <dbReference type="SAM" id="MobiDB-lite"/>
    </source>
</evidence>
<dbReference type="RefSeq" id="XP_033677260.1">
    <property type="nucleotide sequence ID" value="XM_033834595.1"/>
</dbReference>
<feature type="transmembrane region" description="Helical" evidence="2">
    <location>
        <begin position="61"/>
        <end position="79"/>
    </location>
</feature>
<feature type="compositionally biased region" description="Polar residues" evidence="1">
    <location>
        <begin position="243"/>
        <end position="258"/>
    </location>
</feature>
<gene>
    <name evidence="3" type="ORF">BU26DRAFT_584416</name>
</gene>
<feature type="transmembrane region" description="Helical" evidence="2">
    <location>
        <begin position="170"/>
        <end position="189"/>
    </location>
</feature>
<keyword evidence="2" id="KW-0472">Membrane</keyword>
<organism evidence="3 4">
    <name type="scientific">Trematosphaeria pertusa</name>
    <dbReference type="NCBI Taxonomy" id="390896"/>
    <lineage>
        <taxon>Eukaryota</taxon>
        <taxon>Fungi</taxon>
        <taxon>Dikarya</taxon>
        <taxon>Ascomycota</taxon>
        <taxon>Pezizomycotina</taxon>
        <taxon>Dothideomycetes</taxon>
        <taxon>Pleosporomycetidae</taxon>
        <taxon>Pleosporales</taxon>
        <taxon>Massarineae</taxon>
        <taxon>Trematosphaeriaceae</taxon>
        <taxon>Trematosphaeria</taxon>
    </lineage>
</organism>
<feature type="compositionally biased region" description="Basic and acidic residues" evidence="1">
    <location>
        <begin position="228"/>
        <end position="238"/>
    </location>
</feature>
<accession>A0A6A6HVY5</accession>
<dbReference type="PANTHER" id="PTHR35043:SF8">
    <property type="entry name" value="DUF4220 DOMAIN-CONTAINING PROTEIN"/>
    <property type="match status" value="1"/>
</dbReference>
<feature type="transmembrane region" description="Helical" evidence="2">
    <location>
        <begin position="195"/>
        <end position="217"/>
    </location>
</feature>
<dbReference type="Proteomes" id="UP000800094">
    <property type="component" value="Unassembled WGS sequence"/>
</dbReference>
<name>A0A6A6HVY5_9PLEO</name>
<feature type="transmembrane region" description="Helical" evidence="2">
    <location>
        <begin position="24"/>
        <end position="41"/>
    </location>
</feature>
<feature type="region of interest" description="Disordered" evidence="1">
    <location>
        <begin position="228"/>
        <end position="258"/>
    </location>
</feature>
<evidence type="ECO:0000313" key="3">
    <source>
        <dbReference type="EMBL" id="KAF2242256.1"/>
    </source>
</evidence>
<dbReference type="PANTHER" id="PTHR35043">
    <property type="entry name" value="TRANSCRIPTION FACTOR DOMAIN-CONTAINING PROTEIN"/>
    <property type="match status" value="1"/>
</dbReference>
<dbReference type="GeneID" id="54587925"/>
<keyword evidence="2" id="KW-0812">Transmembrane</keyword>
<evidence type="ECO:0000256" key="2">
    <source>
        <dbReference type="SAM" id="Phobius"/>
    </source>
</evidence>
<protein>
    <submittedName>
        <fullName evidence="3">Uncharacterized protein</fullName>
    </submittedName>
</protein>
<evidence type="ECO:0000313" key="4">
    <source>
        <dbReference type="Proteomes" id="UP000800094"/>
    </source>
</evidence>
<keyword evidence="2" id="KW-1133">Transmembrane helix</keyword>
<reference evidence="3" key="1">
    <citation type="journal article" date="2020" name="Stud. Mycol.">
        <title>101 Dothideomycetes genomes: a test case for predicting lifestyles and emergence of pathogens.</title>
        <authorList>
            <person name="Haridas S."/>
            <person name="Albert R."/>
            <person name="Binder M."/>
            <person name="Bloem J."/>
            <person name="Labutti K."/>
            <person name="Salamov A."/>
            <person name="Andreopoulos B."/>
            <person name="Baker S."/>
            <person name="Barry K."/>
            <person name="Bills G."/>
            <person name="Bluhm B."/>
            <person name="Cannon C."/>
            <person name="Castanera R."/>
            <person name="Culley D."/>
            <person name="Daum C."/>
            <person name="Ezra D."/>
            <person name="Gonzalez J."/>
            <person name="Henrissat B."/>
            <person name="Kuo A."/>
            <person name="Liang C."/>
            <person name="Lipzen A."/>
            <person name="Lutzoni F."/>
            <person name="Magnuson J."/>
            <person name="Mondo S."/>
            <person name="Nolan M."/>
            <person name="Ohm R."/>
            <person name="Pangilinan J."/>
            <person name="Park H.-J."/>
            <person name="Ramirez L."/>
            <person name="Alfaro M."/>
            <person name="Sun H."/>
            <person name="Tritt A."/>
            <person name="Yoshinaga Y."/>
            <person name="Zwiers L.-H."/>
            <person name="Turgeon B."/>
            <person name="Goodwin S."/>
            <person name="Spatafora J."/>
            <person name="Crous P."/>
            <person name="Grigoriev I."/>
        </authorList>
    </citation>
    <scope>NUCLEOTIDE SEQUENCE</scope>
    <source>
        <strain evidence="3">CBS 122368</strain>
    </source>
</reference>
<dbReference type="EMBL" id="ML987208">
    <property type="protein sequence ID" value="KAF2242256.1"/>
    <property type="molecule type" value="Genomic_DNA"/>
</dbReference>